<dbReference type="InterPro" id="IPR036397">
    <property type="entry name" value="RNaseH_sf"/>
</dbReference>
<dbReference type="GO" id="GO:0003676">
    <property type="term" value="F:nucleic acid binding"/>
    <property type="evidence" value="ECO:0007669"/>
    <property type="project" value="InterPro"/>
</dbReference>
<dbReference type="CDD" id="cd09279">
    <property type="entry name" value="RNase_HI_like"/>
    <property type="match status" value="1"/>
</dbReference>
<feature type="domain" description="RNase H type-1" evidence="2">
    <location>
        <begin position="230"/>
        <end position="375"/>
    </location>
</feature>
<feature type="compositionally biased region" description="Low complexity" evidence="1">
    <location>
        <begin position="64"/>
        <end position="74"/>
    </location>
</feature>
<dbReference type="PANTHER" id="PTHR46387:SF2">
    <property type="entry name" value="RIBONUCLEASE HI"/>
    <property type="match status" value="1"/>
</dbReference>
<name>A0A498HTF5_MALDO</name>
<organism evidence="3 4">
    <name type="scientific">Malus domestica</name>
    <name type="common">Apple</name>
    <name type="synonym">Pyrus malus</name>
    <dbReference type="NCBI Taxonomy" id="3750"/>
    <lineage>
        <taxon>Eukaryota</taxon>
        <taxon>Viridiplantae</taxon>
        <taxon>Streptophyta</taxon>
        <taxon>Embryophyta</taxon>
        <taxon>Tracheophyta</taxon>
        <taxon>Spermatophyta</taxon>
        <taxon>Magnoliopsida</taxon>
        <taxon>eudicotyledons</taxon>
        <taxon>Gunneridae</taxon>
        <taxon>Pentapetalae</taxon>
        <taxon>rosids</taxon>
        <taxon>fabids</taxon>
        <taxon>Rosales</taxon>
        <taxon>Rosaceae</taxon>
        <taxon>Amygdaloideae</taxon>
        <taxon>Maleae</taxon>
        <taxon>Malus</taxon>
    </lineage>
</organism>
<proteinExistence type="predicted"/>
<dbReference type="Proteomes" id="UP000290289">
    <property type="component" value="Chromosome 15"/>
</dbReference>
<dbReference type="OrthoDB" id="2016287at2759"/>
<dbReference type="InterPro" id="IPR011320">
    <property type="entry name" value="RNase_H1_N"/>
</dbReference>
<dbReference type="EMBL" id="RDQH01000341">
    <property type="protein sequence ID" value="RXH73252.1"/>
    <property type="molecule type" value="Genomic_DNA"/>
</dbReference>
<dbReference type="SMR" id="A0A498HTF5"/>
<dbReference type="AlphaFoldDB" id="A0A498HTF5"/>
<dbReference type="Pfam" id="PF13456">
    <property type="entry name" value="RVT_3"/>
    <property type="match status" value="1"/>
</dbReference>
<reference evidence="3 4" key="1">
    <citation type="submission" date="2018-10" db="EMBL/GenBank/DDBJ databases">
        <title>A high-quality apple genome assembly.</title>
        <authorList>
            <person name="Hu J."/>
        </authorList>
    </citation>
    <scope>NUCLEOTIDE SEQUENCE [LARGE SCALE GENOMIC DNA]</scope>
    <source>
        <strain evidence="4">cv. HFTH1</strain>
        <tissue evidence="3">Young leaf</tissue>
    </source>
</reference>
<feature type="region of interest" description="Disordered" evidence="1">
    <location>
        <begin position="175"/>
        <end position="212"/>
    </location>
</feature>
<dbReference type="STRING" id="3750.A0A498HTF5"/>
<protein>
    <recommendedName>
        <fullName evidence="2">RNase H type-1 domain-containing protein</fullName>
    </recommendedName>
</protein>
<dbReference type="PANTHER" id="PTHR46387">
    <property type="entry name" value="POLYNUCLEOTIDYL TRANSFERASE, RIBONUCLEASE H-LIKE SUPERFAMILY PROTEIN"/>
    <property type="match status" value="1"/>
</dbReference>
<dbReference type="Gene3D" id="3.30.420.10">
    <property type="entry name" value="Ribonuclease H-like superfamily/Ribonuclease H"/>
    <property type="match status" value="1"/>
</dbReference>
<dbReference type="SUPFAM" id="SSF53098">
    <property type="entry name" value="Ribonuclease H-like"/>
    <property type="match status" value="1"/>
</dbReference>
<evidence type="ECO:0000256" key="1">
    <source>
        <dbReference type="SAM" id="MobiDB-lite"/>
    </source>
</evidence>
<comment type="caution">
    <text evidence="3">The sequence shown here is derived from an EMBL/GenBank/DDBJ whole genome shotgun (WGS) entry which is preliminary data.</text>
</comment>
<evidence type="ECO:0000259" key="2">
    <source>
        <dbReference type="PROSITE" id="PS50879"/>
    </source>
</evidence>
<accession>A0A498HTF5</accession>
<evidence type="ECO:0000313" key="4">
    <source>
        <dbReference type="Proteomes" id="UP000290289"/>
    </source>
</evidence>
<dbReference type="PROSITE" id="PS50879">
    <property type="entry name" value="RNASE_H_1"/>
    <property type="match status" value="1"/>
</dbReference>
<dbReference type="InterPro" id="IPR002156">
    <property type="entry name" value="RNaseH_domain"/>
</dbReference>
<dbReference type="GO" id="GO:0004523">
    <property type="term" value="F:RNA-DNA hybrid ribonuclease activity"/>
    <property type="evidence" value="ECO:0007669"/>
    <property type="project" value="InterPro"/>
</dbReference>
<gene>
    <name evidence="3" type="ORF">DVH24_012936</name>
</gene>
<keyword evidence="4" id="KW-1185">Reference proteome</keyword>
<dbReference type="Pfam" id="PF01693">
    <property type="entry name" value="Cauli_VI"/>
    <property type="match status" value="1"/>
</dbReference>
<sequence length="387" mass="41697">MNCLSQVSSYAAAIFRTTGRAVGTSSLCGPSSWKKRLDLCAGIKPISIESAVTTFRIQPYSSARSSGGSKTTPSRSRRRKADSEPVMEPEKEGFYVVRKGDVVGVYRSFSDCQAQLGSSICDPPVSVYKGDSMPKSTQQYLASRGLRNALYTIRAADLKDDLFGKLVLCPLGDPTSSEGGTSVMDESKKRRLMSGTENVEEYGSTSISDDPSGKLAKIDESAVAELPPLDRGACILHFDGASKGNPGIAGAGAVLRADDGTLICKIREGLGVVTNNVAEYRAVILGLKCALKKGFTRITVQGDSKLVCMQVQGLWKVKNQNLSDFYEEVKRLKDKFLSFKISHVLRAAYEVLTCLCIPSKERNSEADAQANLAITLADGQVQEECGK</sequence>
<feature type="region of interest" description="Disordered" evidence="1">
    <location>
        <begin position="61"/>
        <end position="89"/>
    </location>
</feature>
<evidence type="ECO:0000313" key="3">
    <source>
        <dbReference type="EMBL" id="RXH73252.1"/>
    </source>
</evidence>
<dbReference type="InterPro" id="IPR012337">
    <property type="entry name" value="RNaseH-like_sf"/>
</dbReference>
<dbReference type="FunFam" id="3.30.420.10:FF:000076">
    <property type="entry name" value="RBR-type E3 ubiquitin transferase"/>
    <property type="match status" value="1"/>
</dbReference>